<name>A0ABT4JAR2_9RHOB</name>
<organism evidence="1 2">
    <name type="scientific">Paracoccus benzoatiresistens</name>
    <dbReference type="NCBI Taxonomy" id="2997341"/>
    <lineage>
        <taxon>Bacteria</taxon>
        <taxon>Pseudomonadati</taxon>
        <taxon>Pseudomonadota</taxon>
        <taxon>Alphaproteobacteria</taxon>
        <taxon>Rhodobacterales</taxon>
        <taxon>Paracoccaceae</taxon>
        <taxon>Paracoccus</taxon>
    </lineage>
</organism>
<proteinExistence type="predicted"/>
<comment type="caution">
    <text evidence="1">The sequence shown here is derived from an EMBL/GenBank/DDBJ whole genome shotgun (WGS) entry which is preliminary data.</text>
</comment>
<dbReference type="SUPFAM" id="SSF51556">
    <property type="entry name" value="Metallo-dependent hydrolases"/>
    <property type="match status" value="1"/>
</dbReference>
<protein>
    <submittedName>
        <fullName evidence="1">Uncharacterized protein</fullName>
    </submittedName>
</protein>
<dbReference type="Proteomes" id="UP001149822">
    <property type="component" value="Unassembled WGS sequence"/>
</dbReference>
<dbReference type="InterPro" id="IPR032466">
    <property type="entry name" value="Metal_Hydrolase"/>
</dbReference>
<gene>
    <name evidence="1" type="ORF">OU682_21835</name>
</gene>
<accession>A0ABT4JAR2</accession>
<evidence type="ECO:0000313" key="1">
    <source>
        <dbReference type="EMBL" id="MCZ0964218.1"/>
    </source>
</evidence>
<sequence length="192" mass="20687">MTGCDCVHDLPVLIAVTGLERRRRKPAIAAIPAPLPWGMATCVRQPGHHPYHGRIARHARDRMMKVAVRPFAIGDPLRATPGLDQPLQFCDVRGIGPPGCLRRNWRFQKKTGADQIGRRGIGGKHCATQGKAARRWSDKCPLPDVPPDQALALQGGEARAQGLPAAAEAAGQGTLGWQAVARRQSANKILQG</sequence>
<reference evidence="1" key="1">
    <citation type="submission" date="2022-12" db="EMBL/GenBank/DDBJ databases">
        <title>Paracoccus sp. EF6 isolated from a lake water.</title>
        <authorList>
            <person name="Liu H."/>
        </authorList>
    </citation>
    <scope>NUCLEOTIDE SEQUENCE</scope>
    <source>
        <strain evidence="1">EF6</strain>
    </source>
</reference>
<evidence type="ECO:0000313" key="2">
    <source>
        <dbReference type="Proteomes" id="UP001149822"/>
    </source>
</evidence>
<keyword evidence="2" id="KW-1185">Reference proteome</keyword>
<dbReference type="EMBL" id="JAPTYD010000077">
    <property type="protein sequence ID" value="MCZ0964218.1"/>
    <property type="molecule type" value="Genomic_DNA"/>
</dbReference>